<evidence type="ECO:0000313" key="9">
    <source>
        <dbReference type="EMBL" id="BCI62067.1"/>
    </source>
</evidence>
<feature type="domain" description="SusD-like N-terminal" evidence="8">
    <location>
        <begin position="61"/>
        <end position="217"/>
    </location>
</feature>
<dbReference type="InterPro" id="IPR011990">
    <property type="entry name" value="TPR-like_helical_dom_sf"/>
</dbReference>
<comment type="similarity">
    <text evidence="2">Belongs to the SusD family.</text>
</comment>
<dbReference type="Pfam" id="PF14322">
    <property type="entry name" value="SusD-like_3"/>
    <property type="match status" value="1"/>
</dbReference>
<evidence type="ECO:0000256" key="5">
    <source>
        <dbReference type="ARBA" id="ARBA00023237"/>
    </source>
</evidence>
<keyword evidence="10" id="KW-1185">Reference proteome</keyword>
<evidence type="ECO:0000256" key="2">
    <source>
        <dbReference type="ARBA" id="ARBA00006275"/>
    </source>
</evidence>
<dbReference type="EMBL" id="AP023322">
    <property type="protein sequence ID" value="BCI62067.1"/>
    <property type="molecule type" value="Genomic_DNA"/>
</dbReference>
<evidence type="ECO:0000259" key="7">
    <source>
        <dbReference type="Pfam" id="PF07980"/>
    </source>
</evidence>
<dbReference type="InterPro" id="IPR012944">
    <property type="entry name" value="SusD_RagB_dom"/>
</dbReference>
<evidence type="ECO:0000259" key="8">
    <source>
        <dbReference type="Pfam" id="PF14322"/>
    </source>
</evidence>
<organism evidence="9 10">
    <name type="scientific">Coprobacter secundus subsp. similis</name>
    <dbReference type="NCBI Taxonomy" id="2751153"/>
    <lineage>
        <taxon>Bacteria</taxon>
        <taxon>Pseudomonadati</taxon>
        <taxon>Bacteroidota</taxon>
        <taxon>Bacteroidia</taxon>
        <taxon>Bacteroidales</taxon>
        <taxon>Barnesiellaceae</taxon>
        <taxon>Coprobacter</taxon>
    </lineage>
</organism>
<dbReference type="PROSITE" id="PS51257">
    <property type="entry name" value="PROKAR_LIPOPROTEIN"/>
    <property type="match status" value="1"/>
</dbReference>
<dbReference type="AlphaFoldDB" id="A0A7G1HWS9"/>
<evidence type="ECO:0000256" key="4">
    <source>
        <dbReference type="ARBA" id="ARBA00023136"/>
    </source>
</evidence>
<keyword evidence="5" id="KW-0998">Cell outer membrane</keyword>
<feature type="signal peptide" evidence="6">
    <location>
        <begin position="1"/>
        <end position="20"/>
    </location>
</feature>
<dbReference type="KEGG" id="copr:Cop2CBH44_04200"/>
<dbReference type="RefSeq" id="WP_021929856.1">
    <property type="nucleotide sequence ID" value="NZ_AP023322.1"/>
</dbReference>
<sequence length="572" mass="64220">MKTKNIILGLLSASMAFSFSGCNMFEPELDNTYGEERVIEDASYAVGLLMKAYAGLPTGYDFSEVATDDAVTNNKSSEYVKMVSGGWSSLYDPMSTWNSSYEAIAYLNKLLSLADVIEWSPDSEERDKLQHDKITGEAYALRAYYHFQLLMAHGGKSSSGSMLGVPYLTDMVDPENESTWNLVRPPYSQTVEDILHDLDLAIELLPEEYKNTNTDPTADRIQGVKFKNRIDSRIATALKARVALHAASPAYNGGEYDQELCKEAAKCAAQLIEKVGGIAEMTATRGSLADYLFYDANMDSRNVEILWRANYVTNYDLETQNFPPSLFGNGEVNPTQNFVDAFPMANGYPITDIANSQYDEDAPYAGRDPRLTDYVIYNGAKFKNVNINTSVDDPKDGLNVLTTSTRTGYYLKKLLREDVNLNPAAGRQHFRPLIRYTELFLIYAEAANEAYGPDNANTAGFSARQAIRAIRQRAGVGGTTETSDEYLNSLSNLRDIIRNERRIELSFEGFRFWDIRRWGNKLDETAKGIKYQGTLYELIDVENRVFAPYMQYGPIPSDQITKTRNLEQNAGW</sequence>
<dbReference type="Gene3D" id="1.25.40.390">
    <property type="match status" value="1"/>
</dbReference>
<proteinExistence type="inferred from homology"/>
<evidence type="ECO:0000256" key="3">
    <source>
        <dbReference type="ARBA" id="ARBA00022729"/>
    </source>
</evidence>
<comment type="subcellular location">
    <subcellularLocation>
        <location evidence="1">Cell outer membrane</location>
    </subcellularLocation>
</comment>
<feature type="chain" id="PRO_5028921586" evidence="6">
    <location>
        <begin position="21"/>
        <end position="572"/>
    </location>
</feature>
<name>A0A7G1HWS9_9BACT</name>
<evidence type="ECO:0000256" key="6">
    <source>
        <dbReference type="SAM" id="SignalP"/>
    </source>
</evidence>
<keyword evidence="4" id="KW-0472">Membrane</keyword>
<reference evidence="10" key="1">
    <citation type="submission" date="2020-07" db="EMBL/GenBank/DDBJ databases">
        <title>Complete genome sequencing of Coprobacter sp. strain 2CBH44.</title>
        <authorList>
            <person name="Sakamoto M."/>
            <person name="Murakami T."/>
            <person name="Mori H."/>
        </authorList>
    </citation>
    <scope>NUCLEOTIDE SEQUENCE [LARGE SCALE GENOMIC DNA]</scope>
    <source>
        <strain evidence="10">2CBH44</strain>
    </source>
</reference>
<protein>
    <submittedName>
        <fullName evidence="9">Carbohydrate-binding protein</fullName>
    </submittedName>
</protein>
<keyword evidence="3 6" id="KW-0732">Signal</keyword>
<accession>A0A7G1HWS9</accession>
<evidence type="ECO:0000256" key="1">
    <source>
        <dbReference type="ARBA" id="ARBA00004442"/>
    </source>
</evidence>
<dbReference type="Pfam" id="PF07980">
    <property type="entry name" value="SusD_RagB"/>
    <property type="match status" value="1"/>
</dbReference>
<gene>
    <name evidence="9" type="ORF">Cop2CBH44_04200</name>
</gene>
<dbReference type="InterPro" id="IPR033985">
    <property type="entry name" value="SusD-like_N"/>
</dbReference>
<dbReference type="GO" id="GO:0009279">
    <property type="term" value="C:cell outer membrane"/>
    <property type="evidence" value="ECO:0007669"/>
    <property type="project" value="UniProtKB-SubCell"/>
</dbReference>
<feature type="domain" description="RagB/SusD" evidence="7">
    <location>
        <begin position="307"/>
        <end position="572"/>
    </location>
</feature>
<dbReference type="SUPFAM" id="SSF48452">
    <property type="entry name" value="TPR-like"/>
    <property type="match status" value="1"/>
</dbReference>
<dbReference type="Proteomes" id="UP000594042">
    <property type="component" value="Chromosome"/>
</dbReference>
<evidence type="ECO:0000313" key="10">
    <source>
        <dbReference type="Proteomes" id="UP000594042"/>
    </source>
</evidence>